<evidence type="ECO:0000313" key="8">
    <source>
        <dbReference type="Proteomes" id="UP001055439"/>
    </source>
</evidence>
<dbReference type="InterPro" id="IPR005123">
    <property type="entry name" value="Oxoglu/Fe-dep_dioxygenase_dom"/>
</dbReference>
<name>A0A9E7FHH7_9LILI</name>
<reference evidence="7" key="1">
    <citation type="submission" date="2022-05" db="EMBL/GenBank/DDBJ databases">
        <title>The Musa troglodytarum L. genome provides insights into the mechanism of non-climacteric behaviour and enrichment of carotenoids.</title>
        <authorList>
            <person name="Wang J."/>
        </authorList>
    </citation>
    <scope>NUCLEOTIDE SEQUENCE</scope>
    <source>
        <tissue evidence="7">Leaf</tissue>
    </source>
</reference>
<dbReference type="OrthoDB" id="288590at2759"/>
<dbReference type="InterPro" id="IPR027443">
    <property type="entry name" value="IPNS-like_sf"/>
</dbReference>
<dbReference type="GO" id="GO:0046872">
    <property type="term" value="F:metal ion binding"/>
    <property type="evidence" value="ECO:0007669"/>
    <property type="project" value="UniProtKB-KW"/>
</dbReference>
<sequence length="325" mass="36450">MRRHLPLIDFSGVGMACAGTPAWDAVREQVMPALGFHGCFEAVYDRVASELRLSLLEIAKDLLSLPLQTKLRNTSDEPYGGYLGRLPGLAYESLAISDATRPHAIPSFARLLWPSGSNPDFCEKVRSFTKQLAELEEMVRRMVLESLGVAEYAEEQMQSTCYLLQFTEYGAAGEWEEEKRKLAHMAHRDRGMLSIVCQLNEVDGLQVEAMDGEWHLAAPRSVASFFVIAGEALHAWSNGRVYAPMHGVAMDGTRARYSAVLFARPTSERTIQAPAELVDGDHPSLFRPFEYGDFLHFCASAEGRKLKRCRLRAYRREDVTKEDEA</sequence>
<dbReference type="SUPFAM" id="SSF51197">
    <property type="entry name" value="Clavaminate synthase-like"/>
    <property type="match status" value="1"/>
</dbReference>
<dbReference type="PROSITE" id="PS51471">
    <property type="entry name" value="FE2OG_OXY"/>
    <property type="match status" value="1"/>
</dbReference>
<organism evidence="7 8">
    <name type="scientific">Musa troglodytarum</name>
    <name type="common">fe'i banana</name>
    <dbReference type="NCBI Taxonomy" id="320322"/>
    <lineage>
        <taxon>Eukaryota</taxon>
        <taxon>Viridiplantae</taxon>
        <taxon>Streptophyta</taxon>
        <taxon>Embryophyta</taxon>
        <taxon>Tracheophyta</taxon>
        <taxon>Spermatophyta</taxon>
        <taxon>Magnoliopsida</taxon>
        <taxon>Liliopsida</taxon>
        <taxon>Zingiberales</taxon>
        <taxon>Musaceae</taxon>
        <taxon>Musa</taxon>
    </lineage>
</organism>
<protein>
    <submittedName>
        <fullName evidence="7">2OG-Fe(II) oxygenase superfamily</fullName>
    </submittedName>
</protein>
<dbReference type="PANTHER" id="PTHR47990">
    <property type="entry name" value="2-OXOGLUTARATE (2OG) AND FE(II)-DEPENDENT OXYGENASE SUPERFAMILY PROTEIN-RELATED"/>
    <property type="match status" value="1"/>
</dbReference>
<dbReference type="Pfam" id="PF14226">
    <property type="entry name" value="DIOX_N"/>
    <property type="match status" value="1"/>
</dbReference>
<keyword evidence="3 5" id="KW-0560">Oxidoreductase</keyword>
<dbReference type="InterPro" id="IPR044861">
    <property type="entry name" value="IPNS-like_FE2OG_OXY"/>
</dbReference>
<keyword evidence="8" id="KW-1185">Reference proteome</keyword>
<dbReference type="Pfam" id="PF03171">
    <property type="entry name" value="2OG-FeII_Oxy"/>
    <property type="match status" value="1"/>
</dbReference>
<dbReference type="InterPro" id="IPR050231">
    <property type="entry name" value="Iron_ascorbate_oxido_reductase"/>
</dbReference>
<evidence type="ECO:0000256" key="1">
    <source>
        <dbReference type="ARBA" id="ARBA00001961"/>
    </source>
</evidence>
<evidence type="ECO:0000256" key="3">
    <source>
        <dbReference type="ARBA" id="ARBA00023002"/>
    </source>
</evidence>
<gene>
    <name evidence="7" type="ORF">MUK42_32474</name>
</gene>
<dbReference type="GO" id="GO:0016491">
    <property type="term" value="F:oxidoreductase activity"/>
    <property type="evidence" value="ECO:0007669"/>
    <property type="project" value="UniProtKB-KW"/>
</dbReference>
<comment type="similarity">
    <text evidence="5">Belongs to the iron/ascorbate-dependent oxidoreductase family.</text>
</comment>
<evidence type="ECO:0000313" key="7">
    <source>
        <dbReference type="EMBL" id="URD95663.1"/>
    </source>
</evidence>
<keyword evidence="2 5" id="KW-0479">Metal-binding</keyword>
<dbReference type="EMBL" id="CP097506">
    <property type="protein sequence ID" value="URD95663.1"/>
    <property type="molecule type" value="Genomic_DNA"/>
</dbReference>
<accession>A0A9E7FHH7</accession>
<comment type="cofactor">
    <cofactor evidence="1">
        <name>L-ascorbate</name>
        <dbReference type="ChEBI" id="CHEBI:38290"/>
    </cofactor>
</comment>
<dbReference type="Gene3D" id="2.60.120.330">
    <property type="entry name" value="B-lactam Antibiotic, Isopenicillin N Synthase, Chain"/>
    <property type="match status" value="1"/>
</dbReference>
<dbReference type="AlphaFoldDB" id="A0A9E7FHH7"/>
<evidence type="ECO:0000259" key="6">
    <source>
        <dbReference type="PROSITE" id="PS51471"/>
    </source>
</evidence>
<proteinExistence type="inferred from homology"/>
<dbReference type="Proteomes" id="UP001055439">
    <property type="component" value="Chromosome 4"/>
</dbReference>
<feature type="domain" description="Fe2OG dioxygenase" evidence="6">
    <location>
        <begin position="159"/>
        <end position="265"/>
    </location>
</feature>
<keyword evidence="4 5" id="KW-0408">Iron</keyword>
<dbReference type="InterPro" id="IPR026992">
    <property type="entry name" value="DIOX_N"/>
</dbReference>
<evidence type="ECO:0000256" key="2">
    <source>
        <dbReference type="ARBA" id="ARBA00022723"/>
    </source>
</evidence>
<evidence type="ECO:0000256" key="4">
    <source>
        <dbReference type="ARBA" id="ARBA00023004"/>
    </source>
</evidence>
<evidence type="ECO:0000256" key="5">
    <source>
        <dbReference type="RuleBase" id="RU003682"/>
    </source>
</evidence>